<keyword evidence="8" id="KW-0597">Phosphoprotein</keyword>
<evidence type="ECO:0000256" key="17">
    <source>
        <dbReference type="ARBA" id="ARBA00082387"/>
    </source>
</evidence>
<dbReference type="FunFam" id="2.40.30.10:FF:000052">
    <property type="entry name" value="Selenocysteine-specific elongation factor EF-Sec"/>
    <property type="match status" value="1"/>
</dbReference>
<dbReference type="AlphaFoldDB" id="A0AAE0C0C0"/>
<dbReference type="Gene3D" id="3.40.50.300">
    <property type="entry name" value="P-loop containing nucleotide triphosphate hydrolases"/>
    <property type="match status" value="1"/>
</dbReference>
<evidence type="ECO:0000256" key="16">
    <source>
        <dbReference type="ARBA" id="ARBA00076506"/>
    </source>
</evidence>
<evidence type="ECO:0000259" key="18">
    <source>
        <dbReference type="PROSITE" id="PS51722"/>
    </source>
</evidence>
<dbReference type="CDD" id="cd04094">
    <property type="entry name" value="eSelB_III"/>
    <property type="match status" value="1"/>
</dbReference>
<dbReference type="Proteomes" id="UP001190700">
    <property type="component" value="Unassembled WGS sequence"/>
</dbReference>
<dbReference type="CDD" id="cd01889">
    <property type="entry name" value="SelB_euk"/>
    <property type="match status" value="1"/>
</dbReference>
<evidence type="ECO:0000256" key="12">
    <source>
        <dbReference type="ARBA" id="ARBA00023134"/>
    </source>
</evidence>
<evidence type="ECO:0000256" key="2">
    <source>
        <dbReference type="ARBA" id="ARBA00001946"/>
    </source>
</evidence>
<dbReference type="Pfam" id="PF00009">
    <property type="entry name" value="GTP_EFTU"/>
    <property type="match status" value="1"/>
</dbReference>
<keyword evidence="10" id="KW-0378">Hydrolase</keyword>
<keyword evidence="11" id="KW-0648">Protein biosynthesis</keyword>
<evidence type="ECO:0000256" key="11">
    <source>
        <dbReference type="ARBA" id="ARBA00022917"/>
    </source>
</evidence>
<keyword evidence="7" id="KW-0963">Cytoplasm</keyword>
<dbReference type="GO" id="GO:0005525">
    <property type="term" value="F:GTP binding"/>
    <property type="evidence" value="ECO:0007669"/>
    <property type="project" value="UniProtKB-KW"/>
</dbReference>
<dbReference type="InterPro" id="IPR004161">
    <property type="entry name" value="EFTu-like_2"/>
</dbReference>
<dbReference type="CDD" id="cd03696">
    <property type="entry name" value="SelB_II"/>
    <property type="match status" value="1"/>
</dbReference>
<comment type="cofactor">
    <cofactor evidence="2">
        <name>Mg(2+)</name>
        <dbReference type="ChEBI" id="CHEBI:18420"/>
    </cofactor>
</comment>
<dbReference type="GO" id="GO:0003924">
    <property type="term" value="F:GTPase activity"/>
    <property type="evidence" value="ECO:0007669"/>
    <property type="project" value="InterPro"/>
</dbReference>
<dbReference type="SUPFAM" id="SSF52540">
    <property type="entry name" value="P-loop containing nucleoside triphosphate hydrolases"/>
    <property type="match status" value="1"/>
</dbReference>
<organism evidence="19 20">
    <name type="scientific">Cymbomonas tetramitiformis</name>
    <dbReference type="NCBI Taxonomy" id="36881"/>
    <lineage>
        <taxon>Eukaryota</taxon>
        <taxon>Viridiplantae</taxon>
        <taxon>Chlorophyta</taxon>
        <taxon>Pyramimonadophyceae</taxon>
        <taxon>Pyramimonadales</taxon>
        <taxon>Pyramimonadaceae</taxon>
        <taxon>Cymbomonas</taxon>
    </lineage>
</organism>
<dbReference type="InterPro" id="IPR009000">
    <property type="entry name" value="Transl_B-barrel_sf"/>
</dbReference>
<dbReference type="GO" id="GO:0003746">
    <property type="term" value="F:translation elongation factor activity"/>
    <property type="evidence" value="ECO:0007669"/>
    <property type="project" value="TreeGrafter"/>
</dbReference>
<name>A0AAE0C0C0_9CHLO</name>
<dbReference type="GO" id="GO:0005634">
    <property type="term" value="C:nucleus"/>
    <property type="evidence" value="ECO:0007669"/>
    <property type="project" value="UniProtKB-SubCell"/>
</dbReference>
<dbReference type="PRINTS" id="PR00315">
    <property type="entry name" value="ELONGATNFCT"/>
</dbReference>
<evidence type="ECO:0000256" key="15">
    <source>
        <dbReference type="ARBA" id="ARBA00054716"/>
    </source>
</evidence>
<dbReference type="InterPro" id="IPR027417">
    <property type="entry name" value="P-loop_NTPase"/>
</dbReference>
<sequence length="555" mass="60422">MSEKIVNINVGILGHVDSGKTSLARALSTELSTASLDKHPQSSERGITLDLGFSAFTVNLREMCPELAESLSCDKLQFTLVDCPGHASLIRTIIGGAQIIDFMMLVVDVTKGIQTQTAECLVVGEILSEHLLVVLNKTDLLPEATREDKIEKMKKRLQLTFKGTKFAGCKMSAVAVRPGGADTMQQGVGAPPHGVKELVQDLLGLVPRQPRKVDGSFLFAVDHCFPIKGQGTVMTGTVLQGSVSVNQTVEIASLKVEKKVKSMQMFHKPVETAYKGDRVGICVTQMDAKSLERGLLAEPKSVPTIDGAIAAVEKIRFFKGEINSKAKFHVTIGHATVMTEVIFFSRSAEGDAAGYAPLDERAKGFAMEGDFGYQESLNVTGQRPKGDDGQELEGSKPQGPQFALLKFENPVTCPLNSLLIGSRFDTDIHCNTCRLAFHGRLAQAVDPADTAAMQKLKLFKIKQREGVIERINDEYTAIGKGLFKKETDISLFNGMKVRTDDGAVGTIDGSFGKSGKYKINFPDGVPENAATAGHNRISMQFKRYMFDKSKKMWQI</sequence>
<keyword evidence="20" id="KW-1185">Reference proteome</keyword>
<dbReference type="PROSITE" id="PS51722">
    <property type="entry name" value="G_TR_2"/>
    <property type="match status" value="1"/>
</dbReference>
<evidence type="ECO:0000256" key="4">
    <source>
        <dbReference type="ARBA" id="ARBA00004496"/>
    </source>
</evidence>
<protein>
    <recommendedName>
        <fullName evidence="5">Selenocysteine-specific elongation factor</fullName>
    </recommendedName>
    <alternativeName>
        <fullName evidence="17">Elongation factor sec</fullName>
    </alternativeName>
    <alternativeName>
        <fullName evidence="16">Eukaryotic elongation factor, selenocysteine-tRNA-specific</fullName>
    </alternativeName>
</protein>
<reference evidence="19 20" key="1">
    <citation type="journal article" date="2015" name="Genome Biol. Evol.">
        <title>Comparative Genomics of a Bacterivorous Green Alga Reveals Evolutionary Causalities and Consequences of Phago-Mixotrophic Mode of Nutrition.</title>
        <authorList>
            <person name="Burns J.A."/>
            <person name="Paasch A."/>
            <person name="Narechania A."/>
            <person name="Kim E."/>
        </authorList>
    </citation>
    <scope>NUCLEOTIDE SEQUENCE [LARGE SCALE GENOMIC DNA]</scope>
    <source>
        <strain evidence="19 20">PLY_AMNH</strain>
    </source>
</reference>
<dbReference type="InterPro" id="IPR049393">
    <property type="entry name" value="eEFSec_III"/>
</dbReference>
<accession>A0AAE0C0C0</accession>
<dbReference type="InterPro" id="IPR049394">
    <property type="entry name" value="eEFSec_C"/>
</dbReference>
<feature type="domain" description="Tr-type G" evidence="18">
    <location>
        <begin position="5"/>
        <end position="211"/>
    </location>
</feature>
<comment type="cofactor">
    <cofactor evidence="1">
        <name>Mn(2+)</name>
        <dbReference type="ChEBI" id="CHEBI:29035"/>
    </cofactor>
</comment>
<dbReference type="InterPro" id="IPR050055">
    <property type="entry name" value="EF-Tu_GTPase"/>
</dbReference>
<evidence type="ECO:0000256" key="7">
    <source>
        <dbReference type="ARBA" id="ARBA00022490"/>
    </source>
</evidence>
<dbReference type="PANTHER" id="PTHR43721">
    <property type="entry name" value="ELONGATION FACTOR TU-RELATED"/>
    <property type="match status" value="1"/>
</dbReference>
<evidence type="ECO:0000313" key="19">
    <source>
        <dbReference type="EMBL" id="KAK3245444.1"/>
    </source>
</evidence>
<evidence type="ECO:0000313" key="20">
    <source>
        <dbReference type="Proteomes" id="UP001190700"/>
    </source>
</evidence>
<dbReference type="Pfam" id="PF21131">
    <property type="entry name" value="eEFSec_4th"/>
    <property type="match status" value="1"/>
</dbReference>
<evidence type="ECO:0000256" key="10">
    <source>
        <dbReference type="ARBA" id="ARBA00022801"/>
    </source>
</evidence>
<dbReference type="Gene3D" id="2.40.30.10">
    <property type="entry name" value="Translation factors"/>
    <property type="match status" value="2"/>
</dbReference>
<dbReference type="GO" id="GO:0005737">
    <property type="term" value="C:cytoplasm"/>
    <property type="evidence" value="ECO:0007669"/>
    <property type="project" value="UniProtKB-SubCell"/>
</dbReference>
<keyword evidence="12" id="KW-0342">GTP-binding</keyword>
<keyword evidence="9" id="KW-0547">Nucleotide-binding</keyword>
<evidence type="ECO:0000256" key="9">
    <source>
        <dbReference type="ARBA" id="ARBA00022741"/>
    </source>
</evidence>
<dbReference type="GO" id="GO:0001514">
    <property type="term" value="P:selenocysteine incorporation"/>
    <property type="evidence" value="ECO:0007669"/>
    <property type="project" value="TreeGrafter"/>
</dbReference>
<dbReference type="SUPFAM" id="SSF50447">
    <property type="entry name" value="Translation proteins"/>
    <property type="match status" value="1"/>
</dbReference>
<dbReference type="FunFam" id="3.40.50.300:FF:000900">
    <property type="entry name" value="Eukaryotic elongation factor, selenocysteine-tRNA-specific"/>
    <property type="match status" value="1"/>
</dbReference>
<evidence type="ECO:0000256" key="8">
    <source>
        <dbReference type="ARBA" id="ARBA00022553"/>
    </source>
</evidence>
<dbReference type="PANTHER" id="PTHR43721:SF11">
    <property type="entry name" value="SELENOCYSTEINE-SPECIFIC ELONGATION FACTOR"/>
    <property type="match status" value="1"/>
</dbReference>
<evidence type="ECO:0000256" key="1">
    <source>
        <dbReference type="ARBA" id="ARBA00001936"/>
    </source>
</evidence>
<keyword evidence="13" id="KW-0539">Nucleus</keyword>
<comment type="caution">
    <text evidence="19">The sequence shown here is derived from an EMBL/GenBank/DDBJ whole genome shotgun (WGS) entry which is preliminary data.</text>
</comment>
<evidence type="ECO:0000256" key="5">
    <source>
        <dbReference type="ARBA" id="ARBA00015953"/>
    </source>
</evidence>
<dbReference type="EMBL" id="LGRX02030631">
    <property type="protein sequence ID" value="KAK3245444.1"/>
    <property type="molecule type" value="Genomic_DNA"/>
</dbReference>
<keyword evidence="6" id="KW-0488">Methylation</keyword>
<comment type="function">
    <text evidence="15">Translation factor required for the incorporation of the rare amino acid selenocysteine encoded by UGA codons. Replaces the eRF1-eRF3-GTP ternary complex for the insertion of selenocysteine directed by the UGA codon. Insertion of selenocysteine at UGA codons is mediated by SECISBP2 and EEFSEC: SECISBP2 (1) specifically binds the SECIS sequence once the 80S ribosome encounters an in-frame UGA codon and (2) contacts the RPS27A/eS31 of the 40S ribosome before ribosome stalling. (3) GTP-bound EEFSEC then delivers selenocysteinyl-tRNA(Sec) to the 80S ribosome and adopts a preaccommodated state conformation. (4) After GTP hydrolysis, EEFSEC dissociates from the assembly, selenocysteinyl-tRNA(Sec) accommodates, and peptide bond synthesis and selenoprotein elongation occur.</text>
</comment>
<evidence type="ECO:0000256" key="13">
    <source>
        <dbReference type="ARBA" id="ARBA00023242"/>
    </source>
</evidence>
<dbReference type="InterPro" id="IPR000795">
    <property type="entry name" value="T_Tr_GTP-bd_dom"/>
</dbReference>
<proteinExistence type="predicted"/>
<dbReference type="Pfam" id="PF21208">
    <property type="entry name" value="euk_SelB_III"/>
    <property type="match status" value="1"/>
</dbReference>
<comment type="subcellular location">
    <subcellularLocation>
        <location evidence="4">Cytoplasm</location>
    </subcellularLocation>
    <subcellularLocation>
        <location evidence="3">Nucleus</location>
    </subcellularLocation>
</comment>
<dbReference type="Pfam" id="PF03144">
    <property type="entry name" value="GTP_EFTU_D2"/>
    <property type="match status" value="1"/>
</dbReference>
<gene>
    <name evidence="19" type="ORF">CYMTET_44986</name>
</gene>
<evidence type="ECO:0000256" key="6">
    <source>
        <dbReference type="ARBA" id="ARBA00022481"/>
    </source>
</evidence>
<evidence type="ECO:0000256" key="14">
    <source>
        <dbReference type="ARBA" id="ARBA00049117"/>
    </source>
</evidence>
<evidence type="ECO:0000256" key="3">
    <source>
        <dbReference type="ARBA" id="ARBA00004123"/>
    </source>
</evidence>
<comment type="catalytic activity">
    <reaction evidence="14">
        <text>GTP + H2O = GDP + phosphate + H(+)</text>
        <dbReference type="Rhea" id="RHEA:19669"/>
        <dbReference type="ChEBI" id="CHEBI:15377"/>
        <dbReference type="ChEBI" id="CHEBI:15378"/>
        <dbReference type="ChEBI" id="CHEBI:37565"/>
        <dbReference type="ChEBI" id="CHEBI:43474"/>
        <dbReference type="ChEBI" id="CHEBI:58189"/>
    </reaction>
    <physiologicalReaction direction="left-to-right" evidence="14">
        <dbReference type="Rhea" id="RHEA:19670"/>
    </physiologicalReaction>
</comment>